<evidence type="ECO:0000313" key="4">
    <source>
        <dbReference type="Proteomes" id="UP000249842"/>
    </source>
</evidence>
<gene>
    <name evidence="3" type="ORF">DJ021_08260</name>
</gene>
<sequence>MALSTRTTARPTLGATRARQGRLGRPVLWVLLFSLLLVVLGFLAAYTWKSGDFSRANSDNGRPRAGAPQFNAPAPGAADRQNYQQGAPLAPKNGGNPSNPGQ</sequence>
<keyword evidence="4" id="KW-1185">Reference proteome</keyword>
<dbReference type="EMBL" id="QFYP01000001">
    <property type="protein sequence ID" value="RAK59796.1"/>
    <property type="molecule type" value="Genomic_DNA"/>
</dbReference>
<feature type="region of interest" description="Disordered" evidence="1">
    <location>
        <begin position="53"/>
        <end position="102"/>
    </location>
</feature>
<proteinExistence type="predicted"/>
<accession>A0A328B1L3</accession>
<protein>
    <submittedName>
        <fullName evidence="3">Uncharacterized protein</fullName>
    </submittedName>
</protein>
<dbReference type="OrthoDB" id="7190284at2"/>
<keyword evidence="2" id="KW-1133">Transmembrane helix</keyword>
<evidence type="ECO:0000256" key="2">
    <source>
        <dbReference type="SAM" id="Phobius"/>
    </source>
</evidence>
<dbReference type="AlphaFoldDB" id="A0A328B1L3"/>
<dbReference type="Proteomes" id="UP000249842">
    <property type="component" value="Unassembled WGS sequence"/>
</dbReference>
<dbReference type="RefSeq" id="WP_111457089.1">
    <property type="nucleotide sequence ID" value="NZ_QFYP01000001.1"/>
</dbReference>
<organism evidence="3 4">
    <name type="scientific">Phenylobacterium hankyongense</name>
    <dbReference type="NCBI Taxonomy" id="1813876"/>
    <lineage>
        <taxon>Bacteria</taxon>
        <taxon>Pseudomonadati</taxon>
        <taxon>Pseudomonadota</taxon>
        <taxon>Alphaproteobacteria</taxon>
        <taxon>Caulobacterales</taxon>
        <taxon>Caulobacteraceae</taxon>
        <taxon>Phenylobacterium</taxon>
    </lineage>
</organism>
<name>A0A328B1L3_9CAUL</name>
<keyword evidence="2" id="KW-0812">Transmembrane</keyword>
<evidence type="ECO:0000313" key="3">
    <source>
        <dbReference type="EMBL" id="RAK59796.1"/>
    </source>
</evidence>
<keyword evidence="2" id="KW-0472">Membrane</keyword>
<evidence type="ECO:0000256" key="1">
    <source>
        <dbReference type="SAM" id="MobiDB-lite"/>
    </source>
</evidence>
<comment type="caution">
    <text evidence="3">The sequence shown here is derived from an EMBL/GenBank/DDBJ whole genome shotgun (WGS) entry which is preliminary data.</text>
</comment>
<feature type="transmembrane region" description="Helical" evidence="2">
    <location>
        <begin position="27"/>
        <end position="48"/>
    </location>
</feature>
<reference evidence="4" key="1">
    <citation type="submission" date="2018-05" db="EMBL/GenBank/DDBJ databases">
        <authorList>
            <person name="Li X."/>
        </authorList>
    </citation>
    <scope>NUCLEOTIDE SEQUENCE [LARGE SCALE GENOMIC DNA]</scope>
    <source>
        <strain evidence="4">HKS-05</strain>
    </source>
</reference>